<sequence>MKKIIFVALITLMAAALLSSCQEKSDDIPKRKTAAASTVKPEESQKNKEEKEDSTILATNSTSVFNHETMKTASDGWASTESKLFSINDNLAVDVTPETKNESGSLLNYYALDENHIWLQDEKTLFHSDNKGEDWKNYSLPGEMPRVEQIQLSFVTPQIGWLLVHRGAAAGHTPFDVYYTNTGGEKWVLDNNTTERTKLSLPDTIDPNSLLFIDEHTGFLTGEGNTDNESVFYRTNDKGKTWAVPRINIPEGQIISVGKPQFINTQTGFVAITSVSGEKTSSILFQSNDKGASWNSLIKLNDEINAVFFLNSKLGFLAFTINGKQTLQKTTDGGRTWSVVNEDMKSPLISFHFVNEQEGFGIMDKDGYHAVTTKNGGHDWEDFKVDPES</sequence>
<dbReference type="AlphaFoldDB" id="A0A3L7JNL8"/>
<feature type="region of interest" description="Disordered" evidence="1">
    <location>
        <begin position="28"/>
        <end position="55"/>
    </location>
</feature>
<evidence type="ECO:0000256" key="1">
    <source>
        <dbReference type="SAM" id="MobiDB-lite"/>
    </source>
</evidence>
<reference evidence="3 4" key="1">
    <citation type="submission" date="2018-10" db="EMBL/GenBank/DDBJ databases">
        <title>Falsibacillus sp. genome draft.</title>
        <authorList>
            <person name="Shi S."/>
        </authorList>
    </citation>
    <scope>NUCLEOTIDE SEQUENCE [LARGE SCALE GENOMIC DNA]</scope>
    <source>
        <strain evidence="3 4">GY 10110</strain>
    </source>
</reference>
<dbReference type="PANTHER" id="PTHR47199:SF2">
    <property type="entry name" value="PHOTOSYSTEM II STABILITY_ASSEMBLY FACTOR HCF136, CHLOROPLASTIC"/>
    <property type="match status" value="1"/>
</dbReference>
<keyword evidence="4" id="KW-1185">Reference proteome</keyword>
<dbReference type="RefSeq" id="WP_121682308.1">
    <property type="nucleotide sequence ID" value="NZ_RCVZ01000018.1"/>
</dbReference>
<name>A0A3L7JNL8_9BACI</name>
<evidence type="ECO:0008006" key="5">
    <source>
        <dbReference type="Google" id="ProtNLM"/>
    </source>
</evidence>
<dbReference type="SUPFAM" id="SSF110296">
    <property type="entry name" value="Oligoxyloglucan reducing end-specific cellobiohydrolase"/>
    <property type="match status" value="1"/>
</dbReference>
<comment type="caution">
    <text evidence="3">The sequence shown here is derived from an EMBL/GenBank/DDBJ whole genome shotgun (WGS) entry which is preliminary data.</text>
</comment>
<protein>
    <recommendedName>
        <fullName evidence="5">Photosynthesis system II assembly factor Ycf48/Hcf136-like domain-containing protein</fullName>
    </recommendedName>
</protein>
<accession>A0A3L7JNL8</accession>
<keyword evidence="2" id="KW-0732">Signal</keyword>
<dbReference type="CDD" id="cd15482">
    <property type="entry name" value="Sialidase_non-viral"/>
    <property type="match status" value="1"/>
</dbReference>
<feature type="signal peptide" evidence="2">
    <location>
        <begin position="1"/>
        <end position="21"/>
    </location>
</feature>
<dbReference type="PROSITE" id="PS51257">
    <property type="entry name" value="PROKAR_LIPOPROTEIN"/>
    <property type="match status" value="1"/>
</dbReference>
<dbReference type="InterPro" id="IPR015943">
    <property type="entry name" value="WD40/YVTN_repeat-like_dom_sf"/>
</dbReference>
<evidence type="ECO:0000313" key="3">
    <source>
        <dbReference type="EMBL" id="RLQ92418.1"/>
    </source>
</evidence>
<dbReference type="EMBL" id="RCVZ01000018">
    <property type="protein sequence ID" value="RLQ92418.1"/>
    <property type="molecule type" value="Genomic_DNA"/>
</dbReference>
<evidence type="ECO:0000313" key="4">
    <source>
        <dbReference type="Proteomes" id="UP000276770"/>
    </source>
</evidence>
<dbReference type="PANTHER" id="PTHR47199">
    <property type="entry name" value="PHOTOSYSTEM II STABILITY/ASSEMBLY FACTOR HCF136, CHLOROPLASTIC"/>
    <property type="match status" value="1"/>
</dbReference>
<dbReference type="OrthoDB" id="47917at2"/>
<dbReference type="Proteomes" id="UP000276770">
    <property type="component" value="Unassembled WGS sequence"/>
</dbReference>
<feature type="chain" id="PRO_5038567793" description="Photosynthesis system II assembly factor Ycf48/Hcf136-like domain-containing protein" evidence="2">
    <location>
        <begin position="22"/>
        <end position="389"/>
    </location>
</feature>
<proteinExistence type="predicted"/>
<dbReference type="Gene3D" id="2.130.10.10">
    <property type="entry name" value="YVTN repeat-like/Quinoprotein amine dehydrogenase"/>
    <property type="match status" value="1"/>
</dbReference>
<feature type="compositionally biased region" description="Basic and acidic residues" evidence="1">
    <location>
        <begin position="40"/>
        <end position="54"/>
    </location>
</feature>
<organism evidence="3 4">
    <name type="scientific">Falsibacillus albus</name>
    <dbReference type="NCBI Taxonomy" id="2478915"/>
    <lineage>
        <taxon>Bacteria</taxon>
        <taxon>Bacillati</taxon>
        <taxon>Bacillota</taxon>
        <taxon>Bacilli</taxon>
        <taxon>Bacillales</taxon>
        <taxon>Bacillaceae</taxon>
        <taxon>Falsibacillus</taxon>
    </lineage>
</organism>
<evidence type="ECO:0000256" key="2">
    <source>
        <dbReference type="SAM" id="SignalP"/>
    </source>
</evidence>
<gene>
    <name evidence="3" type="ORF">D9X91_19425</name>
</gene>